<organism evidence="9 10">
    <name type="scientific">Synaphobranchus kaupii</name>
    <name type="common">Kaup's arrowtooth eel</name>
    <dbReference type="NCBI Taxonomy" id="118154"/>
    <lineage>
        <taxon>Eukaryota</taxon>
        <taxon>Metazoa</taxon>
        <taxon>Chordata</taxon>
        <taxon>Craniata</taxon>
        <taxon>Vertebrata</taxon>
        <taxon>Euteleostomi</taxon>
        <taxon>Actinopterygii</taxon>
        <taxon>Neopterygii</taxon>
        <taxon>Teleostei</taxon>
        <taxon>Anguilliformes</taxon>
        <taxon>Synaphobranchidae</taxon>
        <taxon>Synaphobranchus</taxon>
    </lineage>
</organism>
<dbReference type="Proteomes" id="UP001152622">
    <property type="component" value="Chromosome 10"/>
</dbReference>
<dbReference type="GO" id="GO:0000166">
    <property type="term" value="F:nucleotide binding"/>
    <property type="evidence" value="ECO:0007669"/>
    <property type="project" value="UniProtKB-KW"/>
</dbReference>
<dbReference type="GO" id="GO:0035556">
    <property type="term" value="P:intracellular signal transduction"/>
    <property type="evidence" value="ECO:0007669"/>
    <property type="project" value="InterPro"/>
</dbReference>
<dbReference type="InterPro" id="IPR029787">
    <property type="entry name" value="Nucleotide_cyclase"/>
</dbReference>
<evidence type="ECO:0000256" key="4">
    <source>
        <dbReference type="ARBA" id="ARBA00022741"/>
    </source>
</evidence>
<dbReference type="EMBL" id="JAINUF010000010">
    <property type="protein sequence ID" value="KAJ8347705.1"/>
    <property type="molecule type" value="Genomic_DNA"/>
</dbReference>
<dbReference type="InterPro" id="IPR001054">
    <property type="entry name" value="A/G_cyclase"/>
</dbReference>
<gene>
    <name evidence="9" type="ORF">SKAU_G00262940</name>
</gene>
<dbReference type="Gene3D" id="3.30.70.1230">
    <property type="entry name" value="Nucleotide cyclase"/>
    <property type="match status" value="1"/>
</dbReference>
<keyword evidence="3" id="KW-0812">Transmembrane</keyword>
<dbReference type="PANTHER" id="PTHR11920">
    <property type="entry name" value="GUANYLYL CYCLASE"/>
    <property type="match status" value="1"/>
</dbReference>
<evidence type="ECO:0000256" key="6">
    <source>
        <dbReference type="ARBA" id="ARBA00023136"/>
    </source>
</evidence>
<proteinExistence type="predicted"/>
<dbReference type="PROSITE" id="PS50125">
    <property type="entry name" value="GUANYLATE_CYCLASE_2"/>
    <property type="match status" value="1"/>
</dbReference>
<name>A0A9Q1EYZ0_SYNKA</name>
<keyword evidence="6" id="KW-0472">Membrane</keyword>
<keyword evidence="7" id="KW-0456">Lyase</keyword>
<dbReference type="GO" id="GO:0007168">
    <property type="term" value="P:receptor guanylyl cyclase signaling pathway"/>
    <property type="evidence" value="ECO:0007669"/>
    <property type="project" value="TreeGrafter"/>
</dbReference>
<dbReference type="OrthoDB" id="1431934at2759"/>
<dbReference type="PANTHER" id="PTHR11920:SF228">
    <property type="entry name" value="RETINAL GUANYLYL CYCLASE 1"/>
    <property type="match status" value="1"/>
</dbReference>
<dbReference type="GO" id="GO:0005886">
    <property type="term" value="C:plasma membrane"/>
    <property type="evidence" value="ECO:0007669"/>
    <property type="project" value="TreeGrafter"/>
</dbReference>
<dbReference type="GO" id="GO:0004383">
    <property type="term" value="F:guanylate cyclase activity"/>
    <property type="evidence" value="ECO:0007669"/>
    <property type="project" value="UniProtKB-EC"/>
</dbReference>
<sequence>MDLICDNRGKCMGCEFANMSTSPMMKQCPRCQQEQAKIVGDQRAVCSVCSKALQRVYQFCWACRREWQGENGSNSCDLLGCGLKAALLSEDVITDSESFVQGCPFFRACPTCKALLTHSGEGCPSIVETIEDAYMVSSGVPKLIGSRHAAEVSSMFLDILHCTGAFKMRHTPDLKVNIRIGLHTDFSPAASADPRISLKLLQFLEGSQCLRRTADLFLVLHDRLGIECSIRTGECRLFMSTLQN</sequence>
<evidence type="ECO:0000256" key="2">
    <source>
        <dbReference type="ARBA" id="ARBA00004370"/>
    </source>
</evidence>
<evidence type="ECO:0000259" key="8">
    <source>
        <dbReference type="PROSITE" id="PS50125"/>
    </source>
</evidence>
<comment type="catalytic activity">
    <reaction evidence="1">
        <text>GTP = 3',5'-cyclic GMP + diphosphate</text>
        <dbReference type="Rhea" id="RHEA:13665"/>
        <dbReference type="ChEBI" id="CHEBI:33019"/>
        <dbReference type="ChEBI" id="CHEBI:37565"/>
        <dbReference type="ChEBI" id="CHEBI:57746"/>
        <dbReference type="EC" id="4.6.1.2"/>
    </reaction>
</comment>
<dbReference type="GO" id="GO:0001653">
    <property type="term" value="F:peptide receptor activity"/>
    <property type="evidence" value="ECO:0007669"/>
    <property type="project" value="TreeGrafter"/>
</dbReference>
<dbReference type="SUPFAM" id="SSF57850">
    <property type="entry name" value="RING/U-box"/>
    <property type="match status" value="1"/>
</dbReference>
<dbReference type="SUPFAM" id="SSF55073">
    <property type="entry name" value="Nucleotide cyclase"/>
    <property type="match status" value="1"/>
</dbReference>
<comment type="caution">
    <text evidence="9">The sequence shown here is derived from an EMBL/GenBank/DDBJ whole genome shotgun (WGS) entry which is preliminary data.</text>
</comment>
<keyword evidence="10" id="KW-1185">Reference proteome</keyword>
<accession>A0A9Q1EYZ0</accession>
<evidence type="ECO:0000313" key="9">
    <source>
        <dbReference type="EMBL" id="KAJ8347705.1"/>
    </source>
</evidence>
<dbReference type="InterPro" id="IPR050401">
    <property type="entry name" value="Cyclic_nucleotide_synthase"/>
</dbReference>
<comment type="subcellular location">
    <subcellularLocation>
        <location evidence="2">Membrane</location>
    </subcellularLocation>
</comment>
<keyword evidence="4" id="KW-0547">Nucleotide-binding</keyword>
<keyword evidence="5" id="KW-1133">Transmembrane helix</keyword>
<evidence type="ECO:0000256" key="1">
    <source>
        <dbReference type="ARBA" id="ARBA00001436"/>
    </source>
</evidence>
<evidence type="ECO:0000256" key="5">
    <source>
        <dbReference type="ARBA" id="ARBA00022989"/>
    </source>
</evidence>
<evidence type="ECO:0000256" key="7">
    <source>
        <dbReference type="ARBA" id="ARBA00023239"/>
    </source>
</evidence>
<evidence type="ECO:0000256" key="3">
    <source>
        <dbReference type="ARBA" id="ARBA00022692"/>
    </source>
</evidence>
<dbReference type="GO" id="GO:0004016">
    <property type="term" value="F:adenylate cyclase activity"/>
    <property type="evidence" value="ECO:0007669"/>
    <property type="project" value="TreeGrafter"/>
</dbReference>
<dbReference type="Pfam" id="PF00211">
    <property type="entry name" value="Guanylate_cyc"/>
    <property type="match status" value="1"/>
</dbReference>
<evidence type="ECO:0000313" key="10">
    <source>
        <dbReference type="Proteomes" id="UP001152622"/>
    </source>
</evidence>
<reference evidence="9" key="1">
    <citation type="journal article" date="2023" name="Science">
        <title>Genome structures resolve the early diversification of teleost fishes.</title>
        <authorList>
            <person name="Parey E."/>
            <person name="Louis A."/>
            <person name="Montfort J."/>
            <person name="Bouchez O."/>
            <person name="Roques C."/>
            <person name="Iampietro C."/>
            <person name="Lluch J."/>
            <person name="Castinel A."/>
            <person name="Donnadieu C."/>
            <person name="Desvignes T."/>
            <person name="Floi Bucao C."/>
            <person name="Jouanno E."/>
            <person name="Wen M."/>
            <person name="Mejri S."/>
            <person name="Dirks R."/>
            <person name="Jansen H."/>
            <person name="Henkel C."/>
            <person name="Chen W.J."/>
            <person name="Zahm M."/>
            <person name="Cabau C."/>
            <person name="Klopp C."/>
            <person name="Thompson A.W."/>
            <person name="Robinson-Rechavi M."/>
            <person name="Braasch I."/>
            <person name="Lecointre G."/>
            <person name="Bobe J."/>
            <person name="Postlethwait J.H."/>
            <person name="Berthelot C."/>
            <person name="Roest Crollius H."/>
            <person name="Guiguen Y."/>
        </authorList>
    </citation>
    <scope>NUCLEOTIDE SEQUENCE</scope>
    <source>
        <strain evidence="9">WJC10195</strain>
    </source>
</reference>
<feature type="domain" description="Guanylate cyclase" evidence="8">
    <location>
        <begin position="127"/>
        <end position="184"/>
    </location>
</feature>
<dbReference type="AlphaFoldDB" id="A0A9Q1EYZ0"/>
<protein>
    <recommendedName>
        <fullName evidence="8">Guanylate cyclase domain-containing protein</fullName>
    </recommendedName>
</protein>